<dbReference type="SUPFAM" id="SSF81342">
    <property type="entry name" value="Transmembrane di-heme cytochromes"/>
    <property type="match status" value="1"/>
</dbReference>
<evidence type="ECO:0000256" key="3">
    <source>
        <dbReference type="ARBA" id="ARBA00022448"/>
    </source>
</evidence>
<comment type="cofactor">
    <cofactor evidence="1">
        <name>heme b</name>
        <dbReference type="ChEBI" id="CHEBI:60344"/>
    </cofactor>
</comment>
<name>D9SFW3_GALCS</name>
<evidence type="ECO:0000256" key="8">
    <source>
        <dbReference type="ARBA" id="ARBA00022982"/>
    </source>
</evidence>
<dbReference type="GO" id="GO:0005886">
    <property type="term" value="C:plasma membrane"/>
    <property type="evidence" value="ECO:0007669"/>
    <property type="project" value="UniProtKB-SubCell"/>
</dbReference>
<comment type="similarity">
    <text evidence="12">Belongs to the cytochrome b561 family.</text>
</comment>
<feature type="transmembrane region" description="Helical" evidence="13">
    <location>
        <begin position="28"/>
        <end position="47"/>
    </location>
</feature>
<evidence type="ECO:0000313" key="16">
    <source>
        <dbReference type="Proteomes" id="UP000001235"/>
    </source>
</evidence>
<evidence type="ECO:0000256" key="1">
    <source>
        <dbReference type="ARBA" id="ARBA00001970"/>
    </source>
</evidence>
<evidence type="ECO:0000259" key="14">
    <source>
        <dbReference type="Pfam" id="PF01292"/>
    </source>
</evidence>
<keyword evidence="6 13" id="KW-0812">Transmembrane</keyword>
<proteinExistence type="inferred from homology"/>
<dbReference type="Proteomes" id="UP000001235">
    <property type="component" value="Chromosome"/>
</dbReference>
<dbReference type="Pfam" id="PF01292">
    <property type="entry name" value="Ni_hydr_CYTB"/>
    <property type="match status" value="1"/>
</dbReference>
<keyword evidence="7" id="KW-0479">Metal-binding</keyword>
<keyword evidence="4" id="KW-1003">Cell membrane</keyword>
<dbReference type="GO" id="GO:0009055">
    <property type="term" value="F:electron transfer activity"/>
    <property type="evidence" value="ECO:0007669"/>
    <property type="project" value="InterPro"/>
</dbReference>
<evidence type="ECO:0000256" key="4">
    <source>
        <dbReference type="ARBA" id="ARBA00022475"/>
    </source>
</evidence>
<evidence type="ECO:0000256" key="6">
    <source>
        <dbReference type="ARBA" id="ARBA00022692"/>
    </source>
</evidence>
<keyword evidence="5" id="KW-0349">Heme</keyword>
<dbReference type="InterPro" id="IPR016174">
    <property type="entry name" value="Di-haem_cyt_TM"/>
</dbReference>
<dbReference type="AlphaFoldDB" id="D9SFW3"/>
<dbReference type="EMBL" id="CP002159">
    <property type="protein sequence ID" value="ADL55410.1"/>
    <property type="molecule type" value="Genomic_DNA"/>
</dbReference>
<keyword evidence="3" id="KW-0813">Transport</keyword>
<reference evidence="15 16" key="1">
    <citation type="submission" date="2010-08" db="EMBL/GenBank/DDBJ databases">
        <title>Complete sequence of Gallionella capsiferriformans ES-2.</title>
        <authorList>
            <consortium name="US DOE Joint Genome Institute"/>
            <person name="Lucas S."/>
            <person name="Copeland A."/>
            <person name="Lapidus A."/>
            <person name="Cheng J.-F."/>
            <person name="Bruce D."/>
            <person name="Goodwin L."/>
            <person name="Pitluck S."/>
            <person name="Chertkov O."/>
            <person name="Davenport K.W."/>
            <person name="Detter J.C."/>
            <person name="Han C."/>
            <person name="Tapia R."/>
            <person name="Land M."/>
            <person name="Hauser L."/>
            <person name="Chang Y.-J."/>
            <person name="Jeffries C."/>
            <person name="Kyrpides N."/>
            <person name="Ivanova N."/>
            <person name="Mikhailova N."/>
            <person name="Shelobolina E.S."/>
            <person name="Picardal F."/>
            <person name="Roden E."/>
            <person name="Emerson D."/>
            <person name="Woyke T."/>
        </authorList>
    </citation>
    <scope>NUCLEOTIDE SEQUENCE [LARGE SCALE GENOMIC DNA]</scope>
    <source>
        <strain evidence="15 16">ES-2</strain>
    </source>
</reference>
<evidence type="ECO:0000256" key="7">
    <source>
        <dbReference type="ARBA" id="ARBA00022723"/>
    </source>
</evidence>
<evidence type="ECO:0000256" key="9">
    <source>
        <dbReference type="ARBA" id="ARBA00022989"/>
    </source>
</evidence>
<dbReference type="eggNOG" id="COG3038">
    <property type="taxonomic scope" value="Bacteria"/>
</dbReference>
<feature type="transmembrane region" description="Helical" evidence="13">
    <location>
        <begin position="157"/>
        <end position="177"/>
    </location>
</feature>
<dbReference type="HOGENOM" id="CLU_095321_4_1_4"/>
<dbReference type="PANTHER" id="PTHR30529:SF1">
    <property type="entry name" value="CYTOCHROME B561 HOMOLOG 2"/>
    <property type="match status" value="1"/>
</dbReference>
<dbReference type="STRING" id="395494.Galf_1384"/>
<dbReference type="InterPro" id="IPR052168">
    <property type="entry name" value="Cytochrome_b561_oxidase"/>
</dbReference>
<comment type="subcellular location">
    <subcellularLocation>
        <location evidence="2">Cell membrane</location>
        <topology evidence="2">Multi-pass membrane protein</topology>
    </subcellularLocation>
</comment>
<dbReference type="PANTHER" id="PTHR30529">
    <property type="entry name" value="CYTOCHROME B561"/>
    <property type="match status" value="1"/>
</dbReference>
<protein>
    <submittedName>
        <fullName evidence="15">Cytochrome b/b6 domain</fullName>
    </submittedName>
</protein>
<feature type="transmembrane region" description="Helical" evidence="13">
    <location>
        <begin position="62"/>
        <end position="80"/>
    </location>
</feature>
<evidence type="ECO:0000313" key="15">
    <source>
        <dbReference type="EMBL" id="ADL55410.1"/>
    </source>
</evidence>
<sequence precursor="true">MTFAPAVLPECAMGTNIMTTRYTPTAMVLHWLMALLLTGTFVLGLYMSDLKLSPTKLQLYSYHKWIGITLLALAVFRVLWRLTHRPPAIVLPRWQQRASSSVHGMLYVLFIAIPLTGWLMSSAKGFQTVLFGVLPLPDLVGKDKSLGVLFTSVHENLNYLLLVLVLLHVAAALKHQLIDRDGLMARMLPGGIAK</sequence>
<gene>
    <name evidence="15" type="ordered locus">Galf_1384</name>
</gene>
<evidence type="ECO:0000256" key="2">
    <source>
        <dbReference type="ARBA" id="ARBA00004651"/>
    </source>
</evidence>
<dbReference type="GO" id="GO:0022904">
    <property type="term" value="P:respiratory electron transport chain"/>
    <property type="evidence" value="ECO:0007669"/>
    <property type="project" value="InterPro"/>
</dbReference>
<evidence type="ECO:0000256" key="5">
    <source>
        <dbReference type="ARBA" id="ARBA00022617"/>
    </source>
</evidence>
<feature type="transmembrane region" description="Helical" evidence="13">
    <location>
        <begin position="101"/>
        <end position="120"/>
    </location>
</feature>
<dbReference type="KEGG" id="gca:Galf_1384"/>
<evidence type="ECO:0000256" key="10">
    <source>
        <dbReference type="ARBA" id="ARBA00023004"/>
    </source>
</evidence>
<feature type="domain" description="Cytochrome b561 bacterial/Ni-hydrogenase" evidence="14">
    <location>
        <begin position="21"/>
        <end position="190"/>
    </location>
</feature>
<keyword evidence="9 13" id="KW-1133">Transmembrane helix</keyword>
<accession>D9SFW3</accession>
<dbReference type="InterPro" id="IPR011577">
    <property type="entry name" value="Cyt_b561_bac/Ni-Hgenase"/>
</dbReference>
<dbReference type="GO" id="GO:0020037">
    <property type="term" value="F:heme binding"/>
    <property type="evidence" value="ECO:0007669"/>
    <property type="project" value="TreeGrafter"/>
</dbReference>
<keyword evidence="10" id="KW-0408">Iron</keyword>
<dbReference type="Gene3D" id="1.20.950.20">
    <property type="entry name" value="Transmembrane di-heme cytochromes, Chain C"/>
    <property type="match status" value="1"/>
</dbReference>
<keyword evidence="11 13" id="KW-0472">Membrane</keyword>
<dbReference type="GO" id="GO:0046872">
    <property type="term" value="F:metal ion binding"/>
    <property type="evidence" value="ECO:0007669"/>
    <property type="project" value="UniProtKB-KW"/>
</dbReference>
<evidence type="ECO:0000256" key="12">
    <source>
        <dbReference type="ARBA" id="ARBA00037975"/>
    </source>
</evidence>
<evidence type="ECO:0000256" key="11">
    <source>
        <dbReference type="ARBA" id="ARBA00023136"/>
    </source>
</evidence>
<keyword evidence="8" id="KW-0249">Electron transport</keyword>
<keyword evidence="16" id="KW-1185">Reference proteome</keyword>
<evidence type="ECO:0000256" key="13">
    <source>
        <dbReference type="SAM" id="Phobius"/>
    </source>
</evidence>
<organism evidence="15 16">
    <name type="scientific">Gallionella capsiferriformans (strain ES-2)</name>
    <name type="common">Gallionella ferruginea capsiferriformans (strain ES-2)</name>
    <dbReference type="NCBI Taxonomy" id="395494"/>
    <lineage>
        <taxon>Bacteria</taxon>
        <taxon>Pseudomonadati</taxon>
        <taxon>Pseudomonadota</taxon>
        <taxon>Betaproteobacteria</taxon>
        <taxon>Nitrosomonadales</taxon>
        <taxon>Gallionellaceae</taxon>
        <taxon>Gallionella</taxon>
    </lineage>
</organism>